<comment type="caution">
    <text evidence="8">The sequence shown here is derived from an EMBL/GenBank/DDBJ whole genome shotgun (WGS) entry which is preliminary data.</text>
</comment>
<keyword evidence="2" id="KW-1003">Cell membrane</keyword>
<organism evidence="8 9">
    <name type="scientific">Rhizobium loti</name>
    <name type="common">Mesorhizobium loti</name>
    <dbReference type="NCBI Taxonomy" id="381"/>
    <lineage>
        <taxon>Bacteria</taxon>
        <taxon>Pseudomonadati</taxon>
        <taxon>Pseudomonadota</taxon>
        <taxon>Alphaproteobacteria</taxon>
        <taxon>Hyphomicrobiales</taxon>
        <taxon>Phyllobacteriaceae</taxon>
        <taxon>Mesorhizobium</taxon>
    </lineage>
</organism>
<dbReference type="SUPFAM" id="SSF81342">
    <property type="entry name" value="Transmembrane di-heme cytochromes"/>
    <property type="match status" value="1"/>
</dbReference>
<name>A0AA91F6E4_RHILI</name>
<dbReference type="Pfam" id="PF01292">
    <property type="entry name" value="Ni_hydr_CYTB"/>
    <property type="match status" value="1"/>
</dbReference>
<dbReference type="InterPro" id="IPR016174">
    <property type="entry name" value="Di-haem_cyt_TM"/>
</dbReference>
<proteinExistence type="predicted"/>
<accession>A0AA91F6E4</accession>
<comment type="subcellular location">
    <subcellularLocation>
        <location evidence="1">Cell membrane</location>
        <topology evidence="1">Multi-pass membrane protein</topology>
    </subcellularLocation>
</comment>
<keyword evidence="5 6" id="KW-0472">Membrane</keyword>
<evidence type="ECO:0000256" key="2">
    <source>
        <dbReference type="ARBA" id="ARBA00022475"/>
    </source>
</evidence>
<feature type="transmembrane region" description="Helical" evidence="6">
    <location>
        <begin position="33"/>
        <end position="54"/>
    </location>
</feature>
<keyword evidence="4 6" id="KW-1133">Transmembrane helix</keyword>
<feature type="domain" description="Cytochrome b561 bacterial/Ni-hydrogenase" evidence="7">
    <location>
        <begin position="20"/>
        <end position="67"/>
    </location>
</feature>
<dbReference type="AlphaFoldDB" id="A0AA91F6E4"/>
<gene>
    <name evidence="8" type="ORF">A8145_27755</name>
</gene>
<dbReference type="GO" id="GO:0009055">
    <property type="term" value="F:electron transfer activity"/>
    <property type="evidence" value="ECO:0007669"/>
    <property type="project" value="InterPro"/>
</dbReference>
<dbReference type="EMBL" id="LYTK01000002">
    <property type="protein sequence ID" value="OBQ70863.1"/>
    <property type="molecule type" value="Genomic_DNA"/>
</dbReference>
<dbReference type="RefSeq" id="WP_056578072.1">
    <property type="nucleotide sequence ID" value="NZ_CP033334.1"/>
</dbReference>
<evidence type="ECO:0000256" key="6">
    <source>
        <dbReference type="SAM" id="Phobius"/>
    </source>
</evidence>
<dbReference type="InterPro" id="IPR011577">
    <property type="entry name" value="Cyt_b561_bac/Ni-Hgenase"/>
</dbReference>
<protein>
    <recommendedName>
        <fullName evidence="7">Cytochrome b561 bacterial/Ni-hydrogenase domain-containing protein</fullName>
    </recommendedName>
</protein>
<dbReference type="Proteomes" id="UP000093737">
    <property type="component" value="Unassembled WGS sequence"/>
</dbReference>
<keyword evidence="3 6" id="KW-0812">Transmembrane</keyword>
<evidence type="ECO:0000259" key="7">
    <source>
        <dbReference type="Pfam" id="PF01292"/>
    </source>
</evidence>
<evidence type="ECO:0000256" key="3">
    <source>
        <dbReference type="ARBA" id="ARBA00022692"/>
    </source>
</evidence>
<reference evidence="8 9" key="1">
    <citation type="submission" date="2016-05" db="EMBL/GenBank/DDBJ databases">
        <authorList>
            <person name="Ramsay J.P."/>
        </authorList>
    </citation>
    <scope>NUCLEOTIDE SEQUENCE [LARGE SCALE GENOMIC DNA]</scope>
    <source>
        <strain evidence="8 9">NZP2042</strain>
    </source>
</reference>
<dbReference type="GO" id="GO:0022904">
    <property type="term" value="P:respiratory electron transport chain"/>
    <property type="evidence" value="ECO:0007669"/>
    <property type="project" value="InterPro"/>
</dbReference>
<evidence type="ECO:0000256" key="1">
    <source>
        <dbReference type="ARBA" id="ARBA00004651"/>
    </source>
</evidence>
<dbReference type="GO" id="GO:0005886">
    <property type="term" value="C:plasma membrane"/>
    <property type="evidence" value="ECO:0007669"/>
    <property type="project" value="UniProtKB-SubCell"/>
</dbReference>
<sequence>MVDHTEPGVLVDAHDNLADAWWGVAWVEDTHKILGNGILVLIGLHVGGVLLASLRHHETLVRAMITGASVRHRRKTLPDPGGWNAKAPYRYGAFAVQDERTCATRVP</sequence>
<evidence type="ECO:0000256" key="5">
    <source>
        <dbReference type="ARBA" id="ARBA00023136"/>
    </source>
</evidence>
<evidence type="ECO:0000313" key="8">
    <source>
        <dbReference type="EMBL" id="OBQ70863.1"/>
    </source>
</evidence>
<evidence type="ECO:0000313" key="9">
    <source>
        <dbReference type="Proteomes" id="UP000093737"/>
    </source>
</evidence>
<evidence type="ECO:0000256" key="4">
    <source>
        <dbReference type="ARBA" id="ARBA00022989"/>
    </source>
</evidence>